<accession>A0A7J7E161</accession>
<name>A0A7J7E161_TRIWF</name>
<proteinExistence type="predicted"/>
<dbReference type="AlphaFoldDB" id="A0A7J7E161"/>
<organism evidence="1 2">
    <name type="scientific">Tripterygium wilfordii</name>
    <name type="common">Thunder God vine</name>
    <dbReference type="NCBI Taxonomy" id="458696"/>
    <lineage>
        <taxon>Eukaryota</taxon>
        <taxon>Viridiplantae</taxon>
        <taxon>Streptophyta</taxon>
        <taxon>Embryophyta</taxon>
        <taxon>Tracheophyta</taxon>
        <taxon>Spermatophyta</taxon>
        <taxon>Magnoliopsida</taxon>
        <taxon>eudicotyledons</taxon>
        <taxon>Gunneridae</taxon>
        <taxon>Pentapetalae</taxon>
        <taxon>rosids</taxon>
        <taxon>fabids</taxon>
        <taxon>Celastrales</taxon>
        <taxon>Celastraceae</taxon>
        <taxon>Tripterygium</taxon>
    </lineage>
</organism>
<comment type="caution">
    <text evidence="1">The sequence shown here is derived from an EMBL/GenBank/DDBJ whole genome shotgun (WGS) entry which is preliminary data.</text>
</comment>
<evidence type="ECO:0000313" key="2">
    <source>
        <dbReference type="Proteomes" id="UP000593562"/>
    </source>
</evidence>
<sequence length="60" mass="6485">MFSRLVMLLLSGRGGNSCRCMVLCLTLAISTTITTSLLPNQPAHPLRIQRKPGSLCRGLS</sequence>
<keyword evidence="2" id="KW-1185">Reference proteome</keyword>
<gene>
    <name evidence="1" type="ORF">HS088_TW01G00263</name>
</gene>
<dbReference type="Proteomes" id="UP000593562">
    <property type="component" value="Unassembled WGS sequence"/>
</dbReference>
<evidence type="ECO:0000313" key="1">
    <source>
        <dbReference type="EMBL" id="KAF5752355.1"/>
    </source>
</evidence>
<dbReference type="InParanoid" id="A0A7J7E161"/>
<reference evidence="1 2" key="1">
    <citation type="journal article" date="2020" name="Nat. Commun.">
        <title>Genome of Tripterygium wilfordii and identification of cytochrome P450 involved in triptolide biosynthesis.</title>
        <authorList>
            <person name="Tu L."/>
            <person name="Su P."/>
            <person name="Zhang Z."/>
            <person name="Gao L."/>
            <person name="Wang J."/>
            <person name="Hu T."/>
            <person name="Zhou J."/>
            <person name="Zhang Y."/>
            <person name="Zhao Y."/>
            <person name="Liu Y."/>
            <person name="Song Y."/>
            <person name="Tong Y."/>
            <person name="Lu Y."/>
            <person name="Yang J."/>
            <person name="Xu C."/>
            <person name="Jia M."/>
            <person name="Peters R.J."/>
            <person name="Huang L."/>
            <person name="Gao W."/>
        </authorList>
    </citation>
    <scope>NUCLEOTIDE SEQUENCE [LARGE SCALE GENOMIC DNA]</scope>
    <source>
        <strain evidence="2">cv. XIE 37</strain>
        <tissue evidence="1">Leaf</tissue>
    </source>
</reference>
<protein>
    <submittedName>
        <fullName evidence="1">Uncharacterized protein</fullName>
    </submittedName>
</protein>
<dbReference type="EMBL" id="JAAARO010000001">
    <property type="protein sequence ID" value="KAF5752355.1"/>
    <property type="molecule type" value="Genomic_DNA"/>
</dbReference>